<dbReference type="Gene3D" id="1.10.3910.10">
    <property type="entry name" value="SP0561-like"/>
    <property type="match status" value="1"/>
</dbReference>
<evidence type="ECO:0000313" key="3">
    <source>
        <dbReference type="Proteomes" id="UP000886723"/>
    </source>
</evidence>
<dbReference type="InterPro" id="IPR023883">
    <property type="entry name" value="CHP03980_redox-disulphide"/>
</dbReference>
<dbReference type="SUPFAM" id="SSF140683">
    <property type="entry name" value="SP0561-like"/>
    <property type="match status" value="1"/>
</dbReference>
<dbReference type="Pfam" id="PF08984">
    <property type="entry name" value="DUF1858"/>
    <property type="match status" value="1"/>
</dbReference>
<dbReference type="NCBIfam" id="TIGR03980">
    <property type="entry name" value="prismane_assoc"/>
    <property type="match status" value="1"/>
</dbReference>
<sequence length="68" mass="7501">MEKITKEMTIPDLLKMDPRAAQILMQSGMQCVGCAQAAGETIEEAALEHGIDPILLVRKLNLYLNMTV</sequence>
<reference evidence="2" key="2">
    <citation type="journal article" date="2021" name="PeerJ">
        <title>Extensive microbial diversity within the chicken gut microbiome revealed by metagenomics and culture.</title>
        <authorList>
            <person name="Gilroy R."/>
            <person name="Ravi A."/>
            <person name="Getino M."/>
            <person name="Pursley I."/>
            <person name="Horton D.L."/>
            <person name="Alikhan N.F."/>
            <person name="Baker D."/>
            <person name="Gharbi K."/>
            <person name="Hall N."/>
            <person name="Watson M."/>
            <person name="Adriaenssens E.M."/>
            <person name="Foster-Nyarko E."/>
            <person name="Jarju S."/>
            <person name="Secka A."/>
            <person name="Antonio M."/>
            <person name="Oren A."/>
            <person name="Chaudhuri R.R."/>
            <person name="La Ragione R."/>
            <person name="Hildebrand F."/>
            <person name="Pallen M.J."/>
        </authorList>
    </citation>
    <scope>NUCLEOTIDE SEQUENCE</scope>
    <source>
        <strain evidence="2">ChiBcec2-4451</strain>
    </source>
</reference>
<dbReference type="EMBL" id="DVON01000027">
    <property type="protein sequence ID" value="HIV11760.1"/>
    <property type="molecule type" value="Genomic_DNA"/>
</dbReference>
<comment type="caution">
    <text evidence="2">The sequence shown here is derived from an EMBL/GenBank/DDBJ whole genome shotgun (WGS) entry which is preliminary data.</text>
</comment>
<dbReference type="Proteomes" id="UP000886723">
    <property type="component" value="Unassembled WGS sequence"/>
</dbReference>
<organism evidence="2 3">
    <name type="scientific">Candidatus Pullilachnospira stercoravium</name>
    <dbReference type="NCBI Taxonomy" id="2840913"/>
    <lineage>
        <taxon>Bacteria</taxon>
        <taxon>Bacillati</taxon>
        <taxon>Bacillota</taxon>
        <taxon>Clostridia</taxon>
        <taxon>Lachnospirales</taxon>
        <taxon>Lachnospiraceae</taxon>
        <taxon>Lachnospiraceae incertae sedis</taxon>
        <taxon>Candidatus Pullilachnospira</taxon>
    </lineage>
</organism>
<accession>A0A9D1NS16</accession>
<reference evidence="2" key="1">
    <citation type="submission" date="2020-10" db="EMBL/GenBank/DDBJ databases">
        <authorList>
            <person name="Gilroy R."/>
        </authorList>
    </citation>
    <scope>NUCLEOTIDE SEQUENCE</scope>
    <source>
        <strain evidence="2">ChiBcec2-4451</strain>
    </source>
</reference>
<dbReference type="PANTHER" id="PTHR39341:SF1">
    <property type="entry name" value="DUF1858 DOMAIN-CONTAINING PROTEIN"/>
    <property type="match status" value="1"/>
</dbReference>
<dbReference type="InterPro" id="IPR038062">
    <property type="entry name" value="ScdA-like_N_sf"/>
</dbReference>
<dbReference type="AlphaFoldDB" id="A0A9D1NS16"/>
<dbReference type="InterPro" id="IPR015077">
    <property type="entry name" value="DUF1858"/>
</dbReference>
<protein>
    <submittedName>
        <fullName evidence="2">DUF1858 domain-containing protein</fullName>
    </submittedName>
</protein>
<name>A0A9D1NS16_9FIRM</name>
<dbReference type="PANTHER" id="PTHR39341">
    <property type="entry name" value="BSL7085 PROTEIN"/>
    <property type="match status" value="1"/>
</dbReference>
<gene>
    <name evidence="2" type="ORF">IAA63_01285</name>
</gene>
<proteinExistence type="predicted"/>
<feature type="domain" description="DUF1858" evidence="1">
    <location>
        <begin position="4"/>
        <end position="54"/>
    </location>
</feature>
<evidence type="ECO:0000313" key="2">
    <source>
        <dbReference type="EMBL" id="HIV11760.1"/>
    </source>
</evidence>
<evidence type="ECO:0000259" key="1">
    <source>
        <dbReference type="Pfam" id="PF08984"/>
    </source>
</evidence>